<comment type="caution">
    <text evidence="1">The sequence shown here is derived from an EMBL/GenBank/DDBJ whole genome shotgun (WGS) entry which is preliminary data.</text>
</comment>
<name>A0A5B0W9E3_RHITR</name>
<sequence>MADSDDTTTLSSVTRRMLLTGTIAATAMWPFDYGADAAEALTCNAASDPALDLWQQWLTAHNETQRLWKIQLDLESRMVAAVGFPQVEITLPGEKEPVRAFSLEDIDRICGDASVHQAVRTQAIIAFRERQEAWDCLDHALGYSRAEKAEILSDRMEMKLADALMATPAATLAGVAGKLDAILRAGEYFDKCPEFPWLQVRAAMADLVRIGQVLQPGLVMPGSDRKGLPGANGGAS</sequence>
<accession>A0A5B0W9E3</accession>
<organism evidence="1 2">
    <name type="scientific">Rhizobium tropici</name>
    <dbReference type="NCBI Taxonomy" id="398"/>
    <lineage>
        <taxon>Bacteria</taxon>
        <taxon>Pseudomonadati</taxon>
        <taxon>Pseudomonadota</taxon>
        <taxon>Alphaproteobacteria</taxon>
        <taxon>Hyphomicrobiales</taxon>
        <taxon>Rhizobiaceae</taxon>
        <taxon>Rhizobium/Agrobacterium group</taxon>
        <taxon>Rhizobium</taxon>
    </lineage>
</organism>
<dbReference type="Proteomes" id="UP000323608">
    <property type="component" value="Unassembled WGS sequence"/>
</dbReference>
<protein>
    <submittedName>
        <fullName evidence="1">Uncharacterized protein</fullName>
    </submittedName>
</protein>
<dbReference type="AlphaFoldDB" id="A0A5B0W9E3"/>
<dbReference type="RefSeq" id="WP_149633715.1">
    <property type="nucleotide sequence ID" value="NZ_VNIP01000004.1"/>
</dbReference>
<reference evidence="1 2" key="1">
    <citation type="submission" date="2019-07" db="EMBL/GenBank/DDBJ databases">
        <title>The Draft Genome Sequence of Rhizobium tropici SARCC-755 Associated with Superior Nodulation on Pigeonpea (Cajanus cajan (L.) Millsp.).</title>
        <authorList>
            <person name="Bopape F.L."/>
            <person name="Hassen A.I."/>
            <person name="Swanevelder Z.H."/>
            <person name="Gwata E.T."/>
        </authorList>
    </citation>
    <scope>NUCLEOTIDE SEQUENCE [LARGE SCALE GENOMIC DNA]</scope>
    <source>
        <strain evidence="1 2">SARCC-755</strain>
    </source>
</reference>
<evidence type="ECO:0000313" key="2">
    <source>
        <dbReference type="Proteomes" id="UP000323608"/>
    </source>
</evidence>
<proteinExistence type="predicted"/>
<dbReference type="EMBL" id="VNIP01000004">
    <property type="protein sequence ID" value="KAA1183583.1"/>
    <property type="molecule type" value="Genomic_DNA"/>
</dbReference>
<dbReference type="OrthoDB" id="7306312at2"/>
<gene>
    <name evidence="1" type="ORF">FP026_05910</name>
</gene>
<evidence type="ECO:0000313" key="1">
    <source>
        <dbReference type="EMBL" id="KAA1183583.1"/>
    </source>
</evidence>